<dbReference type="STRING" id="1764295.A0A5B8MKX1"/>
<dbReference type="Proteomes" id="UP000316726">
    <property type="component" value="Chromosome 4"/>
</dbReference>
<dbReference type="OrthoDB" id="548159at2759"/>
<feature type="region of interest" description="Disordered" evidence="2">
    <location>
        <begin position="206"/>
        <end position="236"/>
    </location>
</feature>
<feature type="compositionally biased region" description="Basic and acidic residues" evidence="2">
    <location>
        <begin position="206"/>
        <end position="218"/>
    </location>
</feature>
<feature type="region of interest" description="Disordered" evidence="2">
    <location>
        <begin position="159"/>
        <end position="185"/>
    </location>
</feature>
<gene>
    <name evidence="3" type="ORF">A3770_04p34390</name>
</gene>
<feature type="compositionally biased region" description="Basic and acidic residues" evidence="2">
    <location>
        <begin position="602"/>
        <end position="624"/>
    </location>
</feature>
<feature type="coiled-coil region" evidence="1">
    <location>
        <begin position="645"/>
        <end position="745"/>
    </location>
</feature>
<dbReference type="EMBL" id="CP031037">
    <property type="protein sequence ID" value="QDZ20921.1"/>
    <property type="molecule type" value="Genomic_DNA"/>
</dbReference>
<keyword evidence="1" id="KW-0175">Coiled coil</keyword>
<feature type="compositionally biased region" description="Basic and acidic residues" evidence="2">
    <location>
        <begin position="172"/>
        <end position="185"/>
    </location>
</feature>
<dbReference type="AlphaFoldDB" id="A0A5B8MKX1"/>
<accession>A0A5B8MKX1</accession>
<protein>
    <submittedName>
        <fullName evidence="3">Uncharacterized protein</fullName>
    </submittedName>
</protein>
<keyword evidence="4" id="KW-1185">Reference proteome</keyword>
<feature type="compositionally biased region" description="Basic and acidic residues" evidence="2">
    <location>
        <begin position="43"/>
        <end position="53"/>
    </location>
</feature>
<feature type="region of interest" description="Disordered" evidence="2">
    <location>
        <begin position="602"/>
        <end position="638"/>
    </location>
</feature>
<reference evidence="3 4" key="1">
    <citation type="submission" date="2018-07" db="EMBL/GenBank/DDBJ databases">
        <title>The complete nuclear genome of the prasinophyte Chloropicon primus (CCMP1205).</title>
        <authorList>
            <person name="Pombert J.-F."/>
            <person name="Otis C."/>
            <person name="Turmel M."/>
            <person name="Lemieux C."/>
        </authorList>
    </citation>
    <scope>NUCLEOTIDE SEQUENCE [LARGE SCALE GENOMIC DNA]</scope>
    <source>
        <strain evidence="3 4">CCMP1205</strain>
    </source>
</reference>
<evidence type="ECO:0000313" key="3">
    <source>
        <dbReference type="EMBL" id="QDZ20921.1"/>
    </source>
</evidence>
<organism evidence="3 4">
    <name type="scientific">Chloropicon primus</name>
    <dbReference type="NCBI Taxonomy" id="1764295"/>
    <lineage>
        <taxon>Eukaryota</taxon>
        <taxon>Viridiplantae</taxon>
        <taxon>Chlorophyta</taxon>
        <taxon>Chloropicophyceae</taxon>
        <taxon>Chloropicales</taxon>
        <taxon>Chloropicaceae</taxon>
        <taxon>Chloropicon</taxon>
    </lineage>
</organism>
<evidence type="ECO:0000313" key="4">
    <source>
        <dbReference type="Proteomes" id="UP000316726"/>
    </source>
</evidence>
<name>A0A5B8MKX1_9CHLO</name>
<feature type="compositionally biased region" description="Basic and acidic residues" evidence="2">
    <location>
        <begin position="225"/>
        <end position="236"/>
    </location>
</feature>
<sequence>MEVPCEFGNPFADESFEVDGDNFLDMRTTTTTTALLVADDNQQTEREEPDAAKFSRRRSSNPFVSPENFLVDSRLQERLQASVLEDNFRSTIPDDEEFHVTSGSPLFVPSPESNLVPITTEKEEILSNFKQYNLDSDELQLISKLPDAVAKATLDQLQRRQAEAGSGAPELPEERGLGDWSPESDHDVHDHHLVAVEEVHEEADAFRPVEQEPEREASVAEEQDYWPRRGLERAPEPEAPPLAAMAKVEAIDDRLQHIEEVVVSLKRKESDPVVREKELSLIKDQQMVIAQKDEAIAGLVKDKEELYLRLRDMMDEKEVNAAMSAREQSSLEEVSNIVNEYEARLKEAKSEKNELVDRIEYLLGERRDYNKLESAFEALRNDNIHLQEAIGDERHRCETLMREVREYAQVQHEASAACVEYKSKFEKAESDVDSLKSYIVECNTANYNQRIQMDDLVRENKLLQATIVNLKLDLTNQDEELSRLSREVKVLEASKQKLLLSPQKMVEVSRPRDNLGIIPSYDAHVRPSLGDFDFEVQAHRAPAASVQVPVAARIEEPPREVLTPKSMSNRDTIENIYDHIRRGHRQYHGEEDLNVAMAEEREPLQASKEESLASRQRGPERVSEEAAPTPSALERRNEAKENIIRKQADIAINKQEAKAANAESARRPSHACPYAVEGDKSSTFNSEQKIERQLLKMNMEKQFLESQYAKMPASSGRTLAQRKQKREIEERLNKLNKEISSNRLALKRLTSGRG</sequence>
<proteinExistence type="predicted"/>
<feature type="coiled-coil region" evidence="1">
    <location>
        <begin position="453"/>
        <end position="501"/>
    </location>
</feature>
<feature type="coiled-coil region" evidence="1">
    <location>
        <begin position="331"/>
        <end position="389"/>
    </location>
</feature>
<evidence type="ECO:0000256" key="2">
    <source>
        <dbReference type="SAM" id="MobiDB-lite"/>
    </source>
</evidence>
<evidence type="ECO:0000256" key="1">
    <source>
        <dbReference type="SAM" id="Coils"/>
    </source>
</evidence>
<feature type="region of interest" description="Disordered" evidence="2">
    <location>
        <begin position="38"/>
        <end position="62"/>
    </location>
</feature>